<gene>
    <name evidence="2" type="ORF">RRG08_046646</name>
</gene>
<evidence type="ECO:0000256" key="1">
    <source>
        <dbReference type="SAM" id="MobiDB-lite"/>
    </source>
</evidence>
<accession>A0AAE1AQU0</accession>
<reference evidence="2" key="1">
    <citation type="journal article" date="2023" name="G3 (Bethesda)">
        <title>A reference genome for the long-term kleptoplast-retaining sea slug Elysia crispata morphotype clarki.</title>
        <authorList>
            <person name="Eastman K.E."/>
            <person name="Pendleton A.L."/>
            <person name="Shaikh M.A."/>
            <person name="Suttiyut T."/>
            <person name="Ogas R."/>
            <person name="Tomko P."/>
            <person name="Gavelis G."/>
            <person name="Widhalm J.R."/>
            <person name="Wisecaver J.H."/>
        </authorList>
    </citation>
    <scope>NUCLEOTIDE SEQUENCE</scope>
    <source>
        <strain evidence="2">ECLA1</strain>
    </source>
</reference>
<comment type="caution">
    <text evidence="2">The sequence shown here is derived from an EMBL/GenBank/DDBJ whole genome shotgun (WGS) entry which is preliminary data.</text>
</comment>
<proteinExistence type="predicted"/>
<protein>
    <submittedName>
        <fullName evidence="2">Uncharacterized protein</fullName>
    </submittedName>
</protein>
<dbReference type="AlphaFoldDB" id="A0AAE1AQU0"/>
<dbReference type="EMBL" id="JAWDGP010001379">
    <property type="protein sequence ID" value="KAK3792337.1"/>
    <property type="molecule type" value="Genomic_DNA"/>
</dbReference>
<feature type="compositionally biased region" description="Basic and acidic residues" evidence="1">
    <location>
        <begin position="11"/>
        <end position="22"/>
    </location>
</feature>
<feature type="region of interest" description="Disordered" evidence="1">
    <location>
        <begin position="1"/>
        <end position="22"/>
    </location>
</feature>
<keyword evidence="3" id="KW-1185">Reference proteome</keyword>
<evidence type="ECO:0000313" key="2">
    <source>
        <dbReference type="EMBL" id="KAK3792337.1"/>
    </source>
</evidence>
<sequence length="276" mass="29473">MNDTSSITPQKLKDSNDTSRSELHSFYDSSHFSETSVIEGSNASASDSFTCGGFSQSGASVSNNTSLSKWSDSLCALRSNKSTSCETSRTNRSNQSYLHSFSTQGSVRESASLLQESNSTHGALNLDLAGSTSHSASQSFSRGSTFGASLPENSISELTNENPMLSFFSKSQDILGETESVDLAHFSRKKLVPPPPPLHADDNAVDYDISVLIDDEEENVGNECPISPDLFDDSEQNGASAVSSGNQDLHLHLEITEDGEESSLTGRIFAGDFSNG</sequence>
<name>A0AAE1AQU0_9GAST</name>
<dbReference type="Proteomes" id="UP001283361">
    <property type="component" value="Unassembled WGS sequence"/>
</dbReference>
<organism evidence="2 3">
    <name type="scientific">Elysia crispata</name>
    <name type="common">lettuce slug</name>
    <dbReference type="NCBI Taxonomy" id="231223"/>
    <lineage>
        <taxon>Eukaryota</taxon>
        <taxon>Metazoa</taxon>
        <taxon>Spiralia</taxon>
        <taxon>Lophotrochozoa</taxon>
        <taxon>Mollusca</taxon>
        <taxon>Gastropoda</taxon>
        <taxon>Heterobranchia</taxon>
        <taxon>Euthyneura</taxon>
        <taxon>Panpulmonata</taxon>
        <taxon>Sacoglossa</taxon>
        <taxon>Placobranchoidea</taxon>
        <taxon>Plakobranchidae</taxon>
        <taxon>Elysia</taxon>
    </lineage>
</organism>
<evidence type="ECO:0000313" key="3">
    <source>
        <dbReference type="Proteomes" id="UP001283361"/>
    </source>
</evidence>